<protein>
    <submittedName>
        <fullName evidence="1">CopG-like</fullName>
    </submittedName>
</protein>
<keyword evidence="1" id="KW-0614">Plasmid</keyword>
<gene>
    <name evidence="1" type="primary">copG</name>
</gene>
<organism evidence="1">
    <name type="scientific">Bifidobacterium catenulatum</name>
    <dbReference type="NCBI Taxonomy" id="1686"/>
    <lineage>
        <taxon>Bacteria</taxon>
        <taxon>Bacillati</taxon>
        <taxon>Actinomycetota</taxon>
        <taxon>Actinomycetes</taxon>
        <taxon>Bifidobacteriales</taxon>
        <taxon>Bifidobacteriaceae</taxon>
        <taxon>Bifidobacterium</taxon>
    </lineage>
</organism>
<reference evidence="1" key="1">
    <citation type="submission" date="2005-04" db="EMBL/GenBank/DDBJ databases">
        <title>Sequence and analysis of plasmid pBC1 from Bifidobacterium catenulatum L48.</title>
        <authorList>
            <person name="Alvarez-Martin P."/>
            <person name="Mayo B."/>
        </authorList>
    </citation>
    <scope>NUCLEOTIDE SEQUENCE</scope>
    <source>
        <strain evidence="1">L48</strain>
        <plasmid evidence="1">pBC1</plasmid>
    </source>
</reference>
<geneLocation type="plasmid" evidence="1">
    <name>pBC1</name>
</geneLocation>
<dbReference type="RefSeq" id="WP_011269448.1">
    <property type="nucleotide sequence ID" value="NC_007068.1"/>
</dbReference>
<evidence type="ECO:0000313" key="1">
    <source>
        <dbReference type="EMBL" id="AAY33773.1"/>
    </source>
</evidence>
<proteinExistence type="predicted"/>
<sequence>MSDFSERDRELLAMFGMGEDQVRDDVERMESETAGHGITGPVHYALHMLPEHGEEMVSMTVKLPKSQLEKVTETARRYHISRSEYVRRQLAGAV</sequence>
<name>Q4U4S7_9BIFI</name>
<accession>Q4U4S7</accession>
<dbReference type="AlphaFoldDB" id="Q4U4S7"/>
<dbReference type="EMBL" id="DQ011664">
    <property type="protein sequence ID" value="AAY33773.1"/>
    <property type="molecule type" value="Genomic_DNA"/>
</dbReference>